<dbReference type="FunFam" id="3.40.50.2000:FF:000047">
    <property type="entry name" value="Glycosyltransferase"/>
    <property type="match status" value="1"/>
</dbReference>
<keyword evidence="2 3" id="KW-0808">Transferase</keyword>
<dbReference type="InterPro" id="IPR002213">
    <property type="entry name" value="UDP_glucos_trans"/>
</dbReference>
<accession>A0A0D9WN62</accession>
<dbReference type="SUPFAM" id="SSF53756">
    <property type="entry name" value="UDP-Glycosyltransferase/glycogen phosphorylase"/>
    <property type="match status" value="1"/>
</dbReference>
<comment type="similarity">
    <text evidence="1 3">Belongs to the UDP-glycosyltransferase family.</text>
</comment>
<evidence type="ECO:0000256" key="1">
    <source>
        <dbReference type="ARBA" id="ARBA00009995"/>
    </source>
</evidence>
<dbReference type="Gramene" id="LPERR06G06430.1">
    <property type="protein sequence ID" value="LPERR06G06430.1"/>
    <property type="gene ID" value="LPERR06G06430"/>
</dbReference>
<evidence type="ECO:0000313" key="5">
    <source>
        <dbReference type="EnsemblPlants" id="LPERR06G06430.1"/>
    </source>
</evidence>
<dbReference type="Proteomes" id="UP000032180">
    <property type="component" value="Chromosome 6"/>
</dbReference>
<dbReference type="EC" id="2.4.1.-" evidence="4"/>
<organism evidence="5 6">
    <name type="scientific">Leersia perrieri</name>
    <dbReference type="NCBI Taxonomy" id="77586"/>
    <lineage>
        <taxon>Eukaryota</taxon>
        <taxon>Viridiplantae</taxon>
        <taxon>Streptophyta</taxon>
        <taxon>Embryophyta</taxon>
        <taxon>Tracheophyta</taxon>
        <taxon>Spermatophyta</taxon>
        <taxon>Magnoliopsida</taxon>
        <taxon>Liliopsida</taxon>
        <taxon>Poales</taxon>
        <taxon>Poaceae</taxon>
        <taxon>BOP clade</taxon>
        <taxon>Oryzoideae</taxon>
        <taxon>Oryzeae</taxon>
        <taxon>Oryzinae</taxon>
        <taxon>Leersia</taxon>
    </lineage>
</organism>
<dbReference type="STRING" id="77586.A0A0D9WN62"/>
<keyword evidence="3" id="KW-0328">Glycosyltransferase</keyword>
<proteinExistence type="inferred from homology"/>
<evidence type="ECO:0000256" key="3">
    <source>
        <dbReference type="RuleBase" id="RU003718"/>
    </source>
</evidence>
<dbReference type="CDD" id="cd03784">
    <property type="entry name" value="GT1_Gtf-like"/>
    <property type="match status" value="1"/>
</dbReference>
<dbReference type="EnsemblPlants" id="LPERR06G06430.1">
    <property type="protein sequence ID" value="LPERR06G06430.1"/>
    <property type="gene ID" value="LPERR06G06430"/>
</dbReference>
<dbReference type="PANTHER" id="PTHR48047">
    <property type="entry name" value="GLYCOSYLTRANSFERASE"/>
    <property type="match status" value="1"/>
</dbReference>
<evidence type="ECO:0000256" key="4">
    <source>
        <dbReference type="RuleBase" id="RU362057"/>
    </source>
</evidence>
<evidence type="ECO:0000313" key="6">
    <source>
        <dbReference type="Proteomes" id="UP000032180"/>
    </source>
</evidence>
<name>A0A0D9WN62_9ORYZ</name>
<reference evidence="6" key="2">
    <citation type="submission" date="2013-12" db="EMBL/GenBank/DDBJ databases">
        <authorList>
            <person name="Yu Y."/>
            <person name="Lee S."/>
            <person name="de Baynast K."/>
            <person name="Wissotski M."/>
            <person name="Liu L."/>
            <person name="Talag J."/>
            <person name="Goicoechea J."/>
            <person name="Angelova A."/>
            <person name="Jetty R."/>
            <person name="Kudrna D."/>
            <person name="Golser W."/>
            <person name="Rivera L."/>
            <person name="Zhang J."/>
            <person name="Wing R."/>
        </authorList>
    </citation>
    <scope>NUCLEOTIDE SEQUENCE</scope>
</reference>
<dbReference type="InterPro" id="IPR035595">
    <property type="entry name" value="UDP_glycos_trans_CS"/>
</dbReference>
<dbReference type="PROSITE" id="PS00375">
    <property type="entry name" value="UDPGT"/>
    <property type="match status" value="1"/>
</dbReference>
<dbReference type="eggNOG" id="KOG1192">
    <property type="taxonomic scope" value="Eukaryota"/>
</dbReference>
<reference evidence="5" key="3">
    <citation type="submission" date="2015-04" db="UniProtKB">
        <authorList>
            <consortium name="EnsemblPlants"/>
        </authorList>
    </citation>
    <scope>IDENTIFICATION</scope>
</reference>
<reference evidence="5 6" key="1">
    <citation type="submission" date="2012-08" db="EMBL/GenBank/DDBJ databases">
        <title>Oryza genome evolution.</title>
        <authorList>
            <person name="Wing R.A."/>
        </authorList>
    </citation>
    <scope>NUCLEOTIDE SEQUENCE</scope>
</reference>
<dbReference type="GO" id="GO:0035251">
    <property type="term" value="F:UDP-glucosyltransferase activity"/>
    <property type="evidence" value="ECO:0007669"/>
    <property type="project" value="TreeGrafter"/>
</dbReference>
<dbReference type="AlphaFoldDB" id="A0A0D9WN62"/>
<dbReference type="HOGENOM" id="CLU_001724_2_2_1"/>
<protein>
    <recommendedName>
        <fullName evidence="4">Glycosyltransferase</fullName>
        <ecNumber evidence="4">2.4.1.-</ecNumber>
    </recommendedName>
</protein>
<evidence type="ECO:0000256" key="2">
    <source>
        <dbReference type="ARBA" id="ARBA00022679"/>
    </source>
</evidence>
<sequence>MPPNGEASNGRGNSGEIGAGGDSNKAHFVFIPLMFQGHLIPTVDTALMVASHGAVATVVVTPSYAARVRRTVDLATAARTSPSSPVDVRVVDIPLDPAVAGVHDNIDRITPEFGRGYFRALALQREPLERHLRAGAAGGGAPYPTCVVSDACLPWTTELAASLGVPRLCFFSMCAFCVLCQHNVERYNSFDGVATDVSVVVPGLGEDMRIEVTRAETPGFFRNPGWEDYGDAMERALAEADGIVMNTFVEMEPEFVAGYAAARGMKVWTIGPVSLYHQETISLAARGKTTAIDADECLQWLDSKEPNSVVYVSFGTIAHADPKQVVELGLGLEASGHPFIWVVKNVEIYGETISDFLQDLEARIDGRGLIIRGWAPQVMILSHAATGGFVTHCGWNSILEAITAGVPVVTWPHFTDQFLNQKMAVEVLGIGVSVGVNEPVVFRTDNKNIVVSRVVVEKAVRSILDRGEEGEERRRRARVLAEKARAAVQEDGSSRNNMLDLVSSFKGE</sequence>
<keyword evidence="6" id="KW-1185">Reference proteome</keyword>
<dbReference type="PANTHER" id="PTHR48047:SF229">
    <property type="entry name" value="UDP-GLYCOSYLTRANSFERASE 73C3-RELATED"/>
    <property type="match status" value="1"/>
</dbReference>
<dbReference type="Pfam" id="PF00201">
    <property type="entry name" value="UDPGT"/>
    <property type="match status" value="1"/>
</dbReference>
<dbReference type="Gene3D" id="3.40.50.2000">
    <property type="entry name" value="Glycogen Phosphorylase B"/>
    <property type="match status" value="2"/>
</dbReference>